<dbReference type="EMBL" id="JNBR01001546">
    <property type="protein sequence ID" value="OQR85968.1"/>
    <property type="molecule type" value="Genomic_DNA"/>
</dbReference>
<accession>A0A1V9YJT1</accession>
<feature type="coiled-coil region" evidence="1">
    <location>
        <begin position="332"/>
        <end position="373"/>
    </location>
</feature>
<feature type="compositionally biased region" description="Basic residues" evidence="2">
    <location>
        <begin position="101"/>
        <end position="115"/>
    </location>
</feature>
<proteinExistence type="predicted"/>
<dbReference type="OrthoDB" id="79011at2759"/>
<dbReference type="AlphaFoldDB" id="A0A1V9YJT1"/>
<sequence length="477" mass="52912">MDIVGKIGRYFASHEAQMRLVMQHALERSRHVPEVDSAQDDIARASQMLDECLSSFHSVPDDPAFSPRPPPKPRRVPHATAPTATTTSSTPTPPTAAKATTPRKPKRTRRKKSRSVPRFMTPSNACGRSDMQAEAAKAALEAERKLKLVEEALSVTKERARRIQMEKEQRIKAEAALLAMQQSRREAQLQQIEAVRKQAFTTAKAAPLPPAKVPSPRLPKAKPALVDAWTERSHKPRSKDAARLRSRLSSHAATMPTNQSEGRPTTPPARIDPITKFGPVVPDVPATPHLDRLEHMERFRAQRDAEVARDAQHRAAVAAAQAAAAHSQEAACARKAQQTTELERQREQLQAQKQALEAALLTMQTEATQLRAERHKLAMERRAARRAAAATKASNNDTVREVDAWTQDEHERAARAAVARNEAKRRVQGRGVRPTKGVGPETTESRLVWAVSPLVAARYERAFFCYSSSDDETENNE</sequence>
<comment type="caution">
    <text evidence="3">The sequence shown here is derived from an EMBL/GenBank/DDBJ whole genome shotgun (WGS) entry which is preliminary data.</text>
</comment>
<evidence type="ECO:0000313" key="3">
    <source>
        <dbReference type="EMBL" id="OQR85968.1"/>
    </source>
</evidence>
<gene>
    <name evidence="3" type="ORF">ACHHYP_11122</name>
</gene>
<name>A0A1V9YJT1_ACHHY</name>
<feature type="compositionally biased region" description="Polar residues" evidence="2">
    <location>
        <begin position="247"/>
        <end position="263"/>
    </location>
</feature>
<feature type="region of interest" description="Disordered" evidence="2">
    <location>
        <begin position="226"/>
        <end position="269"/>
    </location>
</feature>
<feature type="compositionally biased region" description="Low complexity" evidence="2">
    <location>
        <begin position="79"/>
        <end position="100"/>
    </location>
</feature>
<dbReference type="Proteomes" id="UP000243579">
    <property type="component" value="Unassembled WGS sequence"/>
</dbReference>
<reference evidence="3 4" key="1">
    <citation type="journal article" date="2014" name="Genome Biol. Evol.">
        <title>The secreted proteins of Achlya hypogyna and Thraustotheca clavata identify the ancestral oomycete secretome and reveal gene acquisitions by horizontal gene transfer.</title>
        <authorList>
            <person name="Misner I."/>
            <person name="Blouin N."/>
            <person name="Leonard G."/>
            <person name="Richards T.A."/>
            <person name="Lane C.E."/>
        </authorList>
    </citation>
    <scope>NUCLEOTIDE SEQUENCE [LARGE SCALE GENOMIC DNA]</scope>
    <source>
        <strain evidence="3 4">ATCC 48635</strain>
    </source>
</reference>
<feature type="region of interest" description="Disordered" evidence="2">
    <location>
        <begin position="419"/>
        <end position="441"/>
    </location>
</feature>
<keyword evidence="1" id="KW-0175">Coiled coil</keyword>
<evidence type="ECO:0000256" key="2">
    <source>
        <dbReference type="SAM" id="MobiDB-lite"/>
    </source>
</evidence>
<feature type="compositionally biased region" description="Basic and acidic residues" evidence="2">
    <location>
        <begin position="229"/>
        <end position="243"/>
    </location>
</feature>
<feature type="region of interest" description="Disordered" evidence="2">
    <location>
        <begin position="53"/>
        <end position="130"/>
    </location>
</feature>
<organism evidence="3 4">
    <name type="scientific">Achlya hypogyna</name>
    <name type="common">Oomycete</name>
    <name type="synonym">Protoachlya hypogyna</name>
    <dbReference type="NCBI Taxonomy" id="1202772"/>
    <lineage>
        <taxon>Eukaryota</taxon>
        <taxon>Sar</taxon>
        <taxon>Stramenopiles</taxon>
        <taxon>Oomycota</taxon>
        <taxon>Saprolegniomycetes</taxon>
        <taxon>Saprolegniales</taxon>
        <taxon>Achlyaceae</taxon>
        <taxon>Achlya</taxon>
    </lineage>
</organism>
<evidence type="ECO:0000256" key="1">
    <source>
        <dbReference type="SAM" id="Coils"/>
    </source>
</evidence>
<evidence type="ECO:0000313" key="4">
    <source>
        <dbReference type="Proteomes" id="UP000243579"/>
    </source>
</evidence>
<keyword evidence="4" id="KW-1185">Reference proteome</keyword>
<protein>
    <submittedName>
        <fullName evidence="3">Uncharacterized protein</fullName>
    </submittedName>
</protein>
<dbReference type="PRINTS" id="PR01217">
    <property type="entry name" value="PRICHEXTENSN"/>
</dbReference>